<dbReference type="RefSeq" id="WP_184041024.1">
    <property type="nucleotide sequence ID" value="NZ_JACHHY010000019.1"/>
</dbReference>
<comment type="caution">
    <text evidence="1">The sequence shown here is derived from an EMBL/GenBank/DDBJ whole genome shotgun (WGS) entry which is preliminary data.</text>
</comment>
<protein>
    <recommendedName>
        <fullName evidence="3">Cytoplasmic protein</fullName>
    </recommendedName>
</protein>
<dbReference type="InterPro" id="IPR025562">
    <property type="entry name" value="Tae4"/>
</dbReference>
<dbReference type="EMBL" id="JACHHY010000019">
    <property type="protein sequence ID" value="MBB5019719.1"/>
    <property type="molecule type" value="Genomic_DNA"/>
</dbReference>
<keyword evidence="2" id="KW-1185">Reference proteome</keyword>
<proteinExistence type="predicted"/>
<dbReference type="AlphaFoldDB" id="A0A840MRL2"/>
<organism evidence="1 2">
    <name type="scientific">Chitinivorax tropicus</name>
    <dbReference type="NCBI Taxonomy" id="714531"/>
    <lineage>
        <taxon>Bacteria</taxon>
        <taxon>Pseudomonadati</taxon>
        <taxon>Pseudomonadota</taxon>
        <taxon>Betaproteobacteria</taxon>
        <taxon>Chitinivorax</taxon>
    </lineage>
</organism>
<reference evidence="1 2" key="1">
    <citation type="submission" date="2020-08" db="EMBL/GenBank/DDBJ databases">
        <title>Genomic Encyclopedia of Type Strains, Phase IV (KMG-IV): sequencing the most valuable type-strain genomes for metagenomic binning, comparative biology and taxonomic classification.</title>
        <authorList>
            <person name="Goeker M."/>
        </authorList>
    </citation>
    <scope>NUCLEOTIDE SEQUENCE [LARGE SCALE GENOMIC DNA]</scope>
    <source>
        <strain evidence="1 2">DSM 27165</strain>
    </source>
</reference>
<evidence type="ECO:0000313" key="2">
    <source>
        <dbReference type="Proteomes" id="UP000575898"/>
    </source>
</evidence>
<evidence type="ECO:0008006" key="3">
    <source>
        <dbReference type="Google" id="ProtNLM"/>
    </source>
</evidence>
<sequence length="161" mass="17735">MPHPKPSFQTMWQHFISIYGNGNILSVGMKIGGKVQENIELGAKDPKAGFTNACAIRMSYSLNKSGVGIPRGPWKTVSGGDKKQYIYRVSDLIKFLNQTFDQPDKTVKNPQPSDFSGMMGILVFGVQWSDATGHATLWDGSICSDHCHFPVASEASIWLLK</sequence>
<dbReference type="Gene3D" id="3.90.1720.70">
    <property type="match status" value="1"/>
</dbReference>
<name>A0A840MRL2_9PROT</name>
<accession>A0A840MRL2</accession>
<evidence type="ECO:0000313" key="1">
    <source>
        <dbReference type="EMBL" id="MBB5019719.1"/>
    </source>
</evidence>
<dbReference type="Proteomes" id="UP000575898">
    <property type="component" value="Unassembled WGS sequence"/>
</dbReference>
<gene>
    <name evidence="1" type="ORF">HNQ59_003027</name>
</gene>
<dbReference type="Pfam" id="PF14113">
    <property type="entry name" value="Tae4"/>
    <property type="match status" value="1"/>
</dbReference>